<keyword evidence="6" id="KW-0677">Repeat</keyword>
<evidence type="ECO:0000256" key="8">
    <source>
        <dbReference type="ARBA" id="ARBA00023136"/>
    </source>
</evidence>
<keyword evidence="11" id="KW-0449">Lipoprotein</keyword>
<keyword evidence="9" id="KW-1015">Disulfide bond</keyword>
<dbReference type="SMART" id="SM00408">
    <property type="entry name" value="IGc2"/>
    <property type="match status" value="6"/>
</dbReference>
<evidence type="ECO:0000256" key="5">
    <source>
        <dbReference type="ARBA" id="ARBA00022729"/>
    </source>
</evidence>
<keyword evidence="4" id="KW-0336">GPI-anchor</keyword>
<proteinExistence type="inferred from homology"/>
<dbReference type="GO" id="GO:0098632">
    <property type="term" value="F:cell-cell adhesion mediator activity"/>
    <property type="evidence" value="ECO:0007669"/>
    <property type="project" value="TreeGrafter"/>
</dbReference>
<evidence type="ECO:0000256" key="1">
    <source>
        <dbReference type="ARBA" id="ARBA00004609"/>
    </source>
</evidence>
<dbReference type="GO" id="GO:0098552">
    <property type="term" value="C:side of membrane"/>
    <property type="evidence" value="ECO:0007669"/>
    <property type="project" value="UniProtKB-KW"/>
</dbReference>
<evidence type="ECO:0000313" key="17">
    <source>
        <dbReference type="EMBL" id="KAK2857744.1"/>
    </source>
</evidence>
<dbReference type="Pfam" id="PF07679">
    <property type="entry name" value="I-set"/>
    <property type="match status" value="1"/>
</dbReference>
<evidence type="ECO:0000259" key="15">
    <source>
        <dbReference type="PROSITE" id="PS50835"/>
    </source>
</evidence>
<dbReference type="InterPro" id="IPR007110">
    <property type="entry name" value="Ig-like_dom"/>
</dbReference>
<evidence type="ECO:0000256" key="12">
    <source>
        <dbReference type="ARBA" id="ARBA00023319"/>
    </source>
</evidence>
<comment type="subcellular location">
    <subcellularLocation>
        <location evidence="1">Cell membrane</location>
        <topology evidence="1">Lipid-anchor</topology>
        <topology evidence="1">GPI-anchor</topology>
    </subcellularLocation>
</comment>
<dbReference type="Pfam" id="PF00041">
    <property type="entry name" value="fn3"/>
    <property type="match status" value="2"/>
</dbReference>
<dbReference type="Proteomes" id="UP001187315">
    <property type="component" value="Unassembled WGS sequence"/>
</dbReference>
<dbReference type="PANTHER" id="PTHR44170">
    <property type="entry name" value="PROTEIN SIDEKICK"/>
    <property type="match status" value="1"/>
</dbReference>
<feature type="chain" id="PRO_5041700813" description="Contactin-4-like" evidence="14">
    <location>
        <begin position="20"/>
        <end position="1039"/>
    </location>
</feature>
<dbReference type="EMBL" id="JAVHJS010000005">
    <property type="protein sequence ID" value="KAK2857744.1"/>
    <property type="molecule type" value="Genomic_DNA"/>
</dbReference>
<dbReference type="InterPro" id="IPR013098">
    <property type="entry name" value="Ig_I-set"/>
</dbReference>
<evidence type="ECO:0000256" key="10">
    <source>
        <dbReference type="ARBA" id="ARBA00023180"/>
    </source>
</evidence>
<dbReference type="SUPFAM" id="SSF49265">
    <property type="entry name" value="Fibronectin type III"/>
    <property type="match status" value="2"/>
</dbReference>
<dbReference type="PANTHER" id="PTHR44170:SF18">
    <property type="entry name" value="CONTACTIN 3B-RELATED"/>
    <property type="match status" value="1"/>
</dbReference>
<dbReference type="PROSITE" id="PS50853">
    <property type="entry name" value="FN3"/>
    <property type="match status" value="4"/>
</dbReference>
<dbReference type="FunFam" id="2.60.40.10:FF:000047">
    <property type="entry name" value="Contactin 1"/>
    <property type="match status" value="1"/>
</dbReference>
<dbReference type="InterPro" id="IPR003598">
    <property type="entry name" value="Ig_sub2"/>
</dbReference>
<dbReference type="FunFam" id="2.60.40.10:FF:000044">
    <property type="entry name" value="Contactin 1"/>
    <property type="match status" value="1"/>
</dbReference>
<evidence type="ECO:0000256" key="2">
    <source>
        <dbReference type="ARBA" id="ARBA00009812"/>
    </source>
</evidence>
<feature type="domain" description="Ig-like" evidence="15">
    <location>
        <begin position="414"/>
        <end position="503"/>
    </location>
</feature>
<dbReference type="CDD" id="cd00063">
    <property type="entry name" value="FN3"/>
    <property type="match status" value="4"/>
</dbReference>
<dbReference type="GO" id="GO:0030424">
    <property type="term" value="C:axon"/>
    <property type="evidence" value="ECO:0007669"/>
    <property type="project" value="TreeGrafter"/>
</dbReference>
<sequence length="1039" mass="114577">MKMCILLSWAALTLLSLNSYLTERIIQHGPVFTQEPSDSVFPLSSEDNKIFINCKAKGNPTPHYRWKINGKDLSAYNNLNYSLAEGNLLINNPQAMKDGGSYQCIASNAFGTILSRKAKVEFAYLQNFTNKARNAVSVREGQAVVLLCGSPPYFGEIRYSWIYNGHPSVLIQDNRRFVSQRTGNLYIAKMEPTDVGNYTCAVKNLMTNGTAYSSPTPVVLRQDGVMGEYEPKIEVQFEEILHVLKGSSVRLECFALGNPVPSISWRRVDGSPFPGKMKINQSNGVLEIPYFRPEDAGFYECVAENSRGRSVAKGDLIFNDVEHLHWAQTLRDAKMAIDSDLHWECRANGKPQPVYRWLKNGQAMVSEDRIHINAGKFILSKVNLEDSGMYQCLAENKHSVIYASAELKVVASPPDFSKGPVRKSTLVQRGGEVIIECQPHASPKPSFTWRKEGNLLQNNERRKISEDGTLRIGNVSESDAGRYTCVARNLFGVASSTGSLVVKEPTKITVPPLSMDATVGESIVLPCRVSRDSNMVHIFKWFFNGKLVDFSRHEHFEMIGGGASGDLMVRNIQLKHTGKFVCMVHTVMDSVSAAADLIVRGPPGCPERILVGDVTPWTVQVSWSPSPDNHSPITHYIVQARSDFSIGWQAVKTVPDSVPGQMTHAIAVGLRPWVQYEFRVAAINSVGVGEPSTPTEAVLTKAAVPEVAPASVSGGGGSRGELVIVWEPVPEELQNGEDFGYVVAFRLRGSLVWMQSLVPSVDASRYVFKNDSIPPLSQFEVKVGVYNSIGEGPFSPVIVVYSAEEEPSIAPNKIWAHSLSSSELQVFWDPIMPNHSKSTISGYEVLLWEQGSLGSKAIKERVKRSPAHITGLKSSTVYLISVRAHNSGGVGPTSAAINMTTKKPPPRQTPVNIGWNLKNSKIFLHWQHVMAMDNESEVTGYKVMYRQNWQGGTSMVKTNQTSLELEVPSGDDLLIQIKALSDGGDGSYSSPIHIPKMSNLTSRGYFISGANKMIHIHEVASFVLPWLFLWISFPLISTG</sequence>
<keyword evidence="3" id="KW-1003">Cell membrane</keyword>
<dbReference type="FunFam" id="2.60.40.10:FF:000052">
    <property type="entry name" value="Contactin 1"/>
    <property type="match status" value="1"/>
</dbReference>
<feature type="domain" description="Ig-like" evidence="15">
    <location>
        <begin position="231"/>
        <end position="312"/>
    </location>
</feature>
<evidence type="ECO:0000256" key="11">
    <source>
        <dbReference type="ARBA" id="ARBA00023288"/>
    </source>
</evidence>
<dbReference type="PROSITE" id="PS50835">
    <property type="entry name" value="IG_LIKE"/>
    <property type="match status" value="6"/>
</dbReference>
<dbReference type="InterPro" id="IPR036116">
    <property type="entry name" value="FN3_sf"/>
</dbReference>
<feature type="signal peptide" evidence="14">
    <location>
        <begin position="1"/>
        <end position="19"/>
    </location>
</feature>
<keyword evidence="18" id="KW-1185">Reference proteome</keyword>
<dbReference type="FunFam" id="2.60.40.10:FF:000054">
    <property type="entry name" value="Contactin 1"/>
    <property type="match status" value="1"/>
</dbReference>
<keyword evidence="10" id="KW-0325">Glycoprotein</keyword>
<dbReference type="AlphaFoldDB" id="A0AA88T888"/>
<accession>A0AA88T888</accession>
<evidence type="ECO:0000256" key="14">
    <source>
        <dbReference type="SAM" id="SignalP"/>
    </source>
</evidence>
<feature type="domain" description="Ig-like" evidence="15">
    <location>
        <begin position="345"/>
        <end position="408"/>
    </location>
</feature>
<feature type="domain" description="Ig-like" evidence="15">
    <location>
        <begin position="36"/>
        <end position="121"/>
    </location>
</feature>
<dbReference type="SUPFAM" id="SSF48726">
    <property type="entry name" value="Immunoglobulin"/>
    <property type="match status" value="6"/>
</dbReference>
<dbReference type="GO" id="GO:0007420">
    <property type="term" value="P:brain development"/>
    <property type="evidence" value="ECO:0007669"/>
    <property type="project" value="TreeGrafter"/>
</dbReference>
<dbReference type="FunFam" id="2.60.40.10:FF:000028">
    <property type="entry name" value="Neuronal cell adhesion molecule"/>
    <property type="match status" value="1"/>
</dbReference>
<keyword evidence="5 14" id="KW-0732">Signal</keyword>
<gene>
    <name evidence="17" type="ORF">Q7C36_005663</name>
</gene>
<dbReference type="FunFam" id="2.60.40.10:FF:000035">
    <property type="entry name" value="Contactin 1"/>
    <property type="match status" value="1"/>
</dbReference>
<dbReference type="InterPro" id="IPR036179">
    <property type="entry name" value="Ig-like_dom_sf"/>
</dbReference>
<feature type="domain" description="Fibronectin type-III" evidence="16">
    <location>
        <begin position="602"/>
        <end position="703"/>
    </location>
</feature>
<evidence type="ECO:0000256" key="4">
    <source>
        <dbReference type="ARBA" id="ARBA00022622"/>
    </source>
</evidence>
<feature type="domain" description="Fibronectin type-III" evidence="16">
    <location>
        <begin position="810"/>
        <end position="904"/>
    </location>
</feature>
<dbReference type="FunFam" id="2.60.40.10:FF:000064">
    <property type="entry name" value="Contactin 1"/>
    <property type="match status" value="1"/>
</dbReference>
<evidence type="ECO:0000313" key="18">
    <source>
        <dbReference type="Proteomes" id="UP001187315"/>
    </source>
</evidence>
<comment type="similarity">
    <text evidence="2">Belongs to the immunoglobulin superfamily. Contactin family.</text>
</comment>
<feature type="domain" description="Fibronectin type-III" evidence="16">
    <location>
        <begin position="708"/>
        <end position="805"/>
    </location>
</feature>
<protein>
    <recommendedName>
        <fullName evidence="19">Contactin-4-like</fullName>
    </recommendedName>
</protein>
<dbReference type="InterPro" id="IPR003599">
    <property type="entry name" value="Ig_sub"/>
</dbReference>
<comment type="subunit">
    <text evidence="13">Interacts with PTPRG.</text>
</comment>
<dbReference type="InterPro" id="IPR013783">
    <property type="entry name" value="Ig-like_fold"/>
</dbReference>
<comment type="caution">
    <text evidence="17">The sequence shown here is derived from an EMBL/GenBank/DDBJ whole genome shotgun (WGS) entry which is preliminary data.</text>
</comment>
<evidence type="ECO:0000256" key="7">
    <source>
        <dbReference type="ARBA" id="ARBA00022889"/>
    </source>
</evidence>
<reference evidence="17" key="1">
    <citation type="submission" date="2023-08" db="EMBL/GenBank/DDBJ databases">
        <title>Pelteobagrus vachellii genome.</title>
        <authorList>
            <person name="Liu H."/>
        </authorList>
    </citation>
    <scope>NUCLEOTIDE SEQUENCE</scope>
    <source>
        <strain evidence="17">PRFRI_2022a</strain>
        <tissue evidence="17">Muscle</tissue>
    </source>
</reference>
<dbReference type="Pfam" id="PF13927">
    <property type="entry name" value="Ig_3"/>
    <property type="match status" value="5"/>
</dbReference>
<evidence type="ECO:0008006" key="19">
    <source>
        <dbReference type="Google" id="ProtNLM"/>
    </source>
</evidence>
<keyword evidence="8" id="KW-0472">Membrane</keyword>
<dbReference type="GO" id="GO:0005886">
    <property type="term" value="C:plasma membrane"/>
    <property type="evidence" value="ECO:0007669"/>
    <property type="project" value="UniProtKB-SubCell"/>
</dbReference>
<evidence type="ECO:0000256" key="13">
    <source>
        <dbReference type="ARBA" id="ARBA00038703"/>
    </source>
</evidence>
<evidence type="ECO:0000256" key="3">
    <source>
        <dbReference type="ARBA" id="ARBA00022475"/>
    </source>
</evidence>
<organism evidence="17 18">
    <name type="scientific">Tachysurus vachellii</name>
    <name type="common">Darkbarbel catfish</name>
    <name type="synonym">Pelteobagrus vachellii</name>
    <dbReference type="NCBI Taxonomy" id="175792"/>
    <lineage>
        <taxon>Eukaryota</taxon>
        <taxon>Metazoa</taxon>
        <taxon>Chordata</taxon>
        <taxon>Craniata</taxon>
        <taxon>Vertebrata</taxon>
        <taxon>Euteleostomi</taxon>
        <taxon>Actinopterygii</taxon>
        <taxon>Neopterygii</taxon>
        <taxon>Teleostei</taxon>
        <taxon>Ostariophysi</taxon>
        <taxon>Siluriformes</taxon>
        <taxon>Bagridae</taxon>
        <taxon>Tachysurus</taxon>
    </lineage>
</organism>
<dbReference type="GO" id="GO:0007411">
    <property type="term" value="P:axon guidance"/>
    <property type="evidence" value="ECO:0007669"/>
    <property type="project" value="TreeGrafter"/>
</dbReference>
<dbReference type="FunFam" id="2.60.40.10:FF:000005">
    <property type="entry name" value="Neuronal cell adhesion molecule"/>
    <property type="match status" value="1"/>
</dbReference>
<evidence type="ECO:0000256" key="9">
    <source>
        <dbReference type="ARBA" id="ARBA00023157"/>
    </source>
</evidence>
<dbReference type="FunFam" id="2.60.40.10:FF:000004">
    <property type="entry name" value="DCC isoform 1"/>
    <property type="match status" value="2"/>
</dbReference>
<keyword evidence="12" id="KW-0393">Immunoglobulin domain</keyword>
<name>A0AA88T888_TACVA</name>
<dbReference type="SMART" id="SM00060">
    <property type="entry name" value="FN3"/>
    <property type="match status" value="4"/>
</dbReference>
<feature type="domain" description="Ig-like" evidence="15">
    <location>
        <begin position="505"/>
        <end position="592"/>
    </location>
</feature>
<evidence type="ECO:0000256" key="6">
    <source>
        <dbReference type="ARBA" id="ARBA00022737"/>
    </source>
</evidence>
<dbReference type="InterPro" id="IPR003961">
    <property type="entry name" value="FN3_dom"/>
</dbReference>
<feature type="domain" description="Ig-like" evidence="15">
    <location>
        <begin position="126"/>
        <end position="219"/>
    </location>
</feature>
<dbReference type="SMART" id="SM00409">
    <property type="entry name" value="IG"/>
    <property type="match status" value="6"/>
</dbReference>
<keyword evidence="7" id="KW-0130">Cell adhesion</keyword>
<feature type="domain" description="Fibronectin type-III" evidence="16">
    <location>
        <begin position="906"/>
        <end position="999"/>
    </location>
</feature>
<dbReference type="Gene3D" id="2.60.40.10">
    <property type="entry name" value="Immunoglobulins"/>
    <property type="match status" value="10"/>
</dbReference>
<evidence type="ECO:0000259" key="16">
    <source>
        <dbReference type="PROSITE" id="PS50853"/>
    </source>
</evidence>